<accession>A0ABQ6CNW3</accession>
<proteinExistence type="inferred from homology"/>
<reference evidence="5" key="1">
    <citation type="journal article" date="2019" name="Int. J. Syst. Evol. Microbiol.">
        <title>The Global Catalogue of Microorganisms (GCM) 10K type strain sequencing project: providing services to taxonomists for standard genome sequencing and annotation.</title>
        <authorList>
            <consortium name="The Broad Institute Genomics Platform"/>
            <consortium name="The Broad Institute Genome Sequencing Center for Infectious Disease"/>
            <person name="Wu L."/>
            <person name="Ma J."/>
        </authorList>
    </citation>
    <scope>NUCLEOTIDE SEQUENCE [LARGE SCALE GENOMIC DNA]</scope>
    <source>
        <strain evidence="5">NBRC 101365</strain>
    </source>
</reference>
<feature type="domain" description="Ketoreductase" evidence="3">
    <location>
        <begin position="8"/>
        <end position="190"/>
    </location>
</feature>
<dbReference type="InterPro" id="IPR057326">
    <property type="entry name" value="KR_dom"/>
</dbReference>
<dbReference type="Gene3D" id="3.40.50.720">
    <property type="entry name" value="NAD(P)-binding Rossmann-like Domain"/>
    <property type="match status" value="1"/>
</dbReference>
<evidence type="ECO:0000313" key="5">
    <source>
        <dbReference type="Proteomes" id="UP001156882"/>
    </source>
</evidence>
<evidence type="ECO:0000313" key="4">
    <source>
        <dbReference type="EMBL" id="GLS21292.1"/>
    </source>
</evidence>
<dbReference type="SUPFAM" id="SSF51735">
    <property type="entry name" value="NAD(P)-binding Rossmann-fold domains"/>
    <property type="match status" value="1"/>
</dbReference>
<comment type="similarity">
    <text evidence="1">Belongs to the short-chain dehydrogenases/reductases (SDR) family.</text>
</comment>
<dbReference type="EMBL" id="BSPC01000048">
    <property type="protein sequence ID" value="GLS21292.1"/>
    <property type="molecule type" value="Genomic_DNA"/>
</dbReference>
<dbReference type="RefSeq" id="WP_284314341.1">
    <property type="nucleotide sequence ID" value="NZ_BSPC01000048.1"/>
</dbReference>
<dbReference type="SMART" id="SM00822">
    <property type="entry name" value="PKS_KR"/>
    <property type="match status" value="1"/>
</dbReference>
<name>A0ABQ6CNW3_9HYPH</name>
<keyword evidence="2" id="KW-0560">Oxidoreductase</keyword>
<dbReference type="PRINTS" id="PR00081">
    <property type="entry name" value="GDHRDH"/>
</dbReference>
<dbReference type="CDD" id="cd05233">
    <property type="entry name" value="SDR_c"/>
    <property type="match status" value="1"/>
</dbReference>
<dbReference type="Pfam" id="PF13561">
    <property type="entry name" value="adh_short_C2"/>
    <property type="match status" value="1"/>
</dbReference>
<dbReference type="NCBIfam" id="NF005559">
    <property type="entry name" value="PRK07231.1"/>
    <property type="match status" value="1"/>
</dbReference>
<dbReference type="PROSITE" id="PS00061">
    <property type="entry name" value="ADH_SHORT"/>
    <property type="match status" value="1"/>
</dbReference>
<keyword evidence="5" id="KW-1185">Reference proteome</keyword>
<dbReference type="InterPro" id="IPR036291">
    <property type="entry name" value="NAD(P)-bd_dom_sf"/>
</dbReference>
<dbReference type="InterPro" id="IPR020904">
    <property type="entry name" value="Sc_DH/Rdtase_CS"/>
</dbReference>
<sequence>MQLDLAGKGVLVTGASTGIGAAVAKAFAAEGALVAAHYNSSEAEARAVESAIKATGGKVWLIRGDLGKEGEAKRVVEEAVTLLGRLDVLVNNAGSLIARKPFLELDRDLYDKVLNLNVAAVIEGTQAAIPHLEKQGGGAIVNLGSIAGNNGGAPGSAIYAAAKSAIHNLTRHMATDLGAKNIRANAIAPGVITTPFHASTPPERLEFVRQSTVLGRLGAAEECAGAVLFLASDAAAGYITGQILHINGGQLMP</sequence>
<dbReference type="PANTHER" id="PTHR43639:SF1">
    <property type="entry name" value="SHORT-CHAIN DEHYDROGENASE_REDUCTASE FAMILY PROTEIN"/>
    <property type="match status" value="1"/>
</dbReference>
<evidence type="ECO:0000259" key="3">
    <source>
        <dbReference type="SMART" id="SM00822"/>
    </source>
</evidence>
<evidence type="ECO:0000256" key="2">
    <source>
        <dbReference type="ARBA" id="ARBA00023002"/>
    </source>
</evidence>
<protein>
    <submittedName>
        <fullName evidence="4">Oxidoreductase</fullName>
    </submittedName>
</protein>
<evidence type="ECO:0000256" key="1">
    <source>
        <dbReference type="ARBA" id="ARBA00006484"/>
    </source>
</evidence>
<organism evidence="4 5">
    <name type="scientific">Labrys miyagiensis</name>
    <dbReference type="NCBI Taxonomy" id="346912"/>
    <lineage>
        <taxon>Bacteria</taxon>
        <taxon>Pseudomonadati</taxon>
        <taxon>Pseudomonadota</taxon>
        <taxon>Alphaproteobacteria</taxon>
        <taxon>Hyphomicrobiales</taxon>
        <taxon>Xanthobacteraceae</taxon>
        <taxon>Labrys</taxon>
    </lineage>
</organism>
<dbReference type="PRINTS" id="PR00080">
    <property type="entry name" value="SDRFAMILY"/>
</dbReference>
<gene>
    <name evidence="4" type="ORF">GCM10007874_43090</name>
</gene>
<dbReference type="Proteomes" id="UP001156882">
    <property type="component" value="Unassembled WGS sequence"/>
</dbReference>
<comment type="caution">
    <text evidence="4">The sequence shown here is derived from an EMBL/GenBank/DDBJ whole genome shotgun (WGS) entry which is preliminary data.</text>
</comment>
<dbReference type="PANTHER" id="PTHR43639">
    <property type="entry name" value="OXIDOREDUCTASE, SHORT-CHAIN DEHYDROGENASE/REDUCTASE FAMILY (AFU_ORTHOLOGUE AFUA_5G02870)"/>
    <property type="match status" value="1"/>
</dbReference>
<dbReference type="InterPro" id="IPR002347">
    <property type="entry name" value="SDR_fam"/>
</dbReference>